<dbReference type="AlphaFoldDB" id="A0A444X4N4"/>
<protein>
    <submittedName>
        <fullName evidence="1">Uncharacterized protein</fullName>
    </submittedName>
</protein>
<gene>
    <name evidence="1" type="ORF">Ahy_B10g104088</name>
</gene>
<dbReference type="PANTHER" id="PTHR17630">
    <property type="entry name" value="DIENELACTONE HYDROLASE"/>
    <property type="match status" value="1"/>
</dbReference>
<keyword evidence="2" id="KW-1185">Reference proteome</keyword>
<accession>A0A444X4N4</accession>
<organism evidence="1 2">
    <name type="scientific">Arachis hypogaea</name>
    <name type="common">Peanut</name>
    <dbReference type="NCBI Taxonomy" id="3818"/>
    <lineage>
        <taxon>Eukaryota</taxon>
        <taxon>Viridiplantae</taxon>
        <taxon>Streptophyta</taxon>
        <taxon>Embryophyta</taxon>
        <taxon>Tracheophyta</taxon>
        <taxon>Spermatophyta</taxon>
        <taxon>Magnoliopsida</taxon>
        <taxon>eudicotyledons</taxon>
        <taxon>Gunneridae</taxon>
        <taxon>Pentapetalae</taxon>
        <taxon>rosids</taxon>
        <taxon>fabids</taxon>
        <taxon>Fabales</taxon>
        <taxon>Fabaceae</taxon>
        <taxon>Papilionoideae</taxon>
        <taxon>50 kb inversion clade</taxon>
        <taxon>dalbergioids sensu lato</taxon>
        <taxon>Dalbergieae</taxon>
        <taxon>Pterocarpus clade</taxon>
        <taxon>Arachis</taxon>
    </lineage>
</organism>
<sequence length="340" mass="38038">MIFSAALSSNEIVCSLKRRSPLAGSPPMARSPLATISKLNKTTRSIAQVFPLTIFFGGDLLYQRFSSIDEICCASVSYGVELCSVISPSPSSFIEHLGLMLMKRKKKKKFFEHLKKYLGIRHELDGGFTWSLIHRTEDNSKASSRGMINIIISVSKMELADKVAAVGLLVVVPDLLYGDYFSYDPQFDREGWLKKHGEAKECEDPKPTAFYWFGTATTRERFLSLRKGTKSEVANALEEGSSCMSYMFGTAYVHTQHLNIPFFELLNDWIEKITCVIASLLSSQIPERLLLASPMGSAHNRSTNESSSFESPDFDHTAIEEFAVERNPATTNVDRNSRSL</sequence>
<evidence type="ECO:0000313" key="2">
    <source>
        <dbReference type="Proteomes" id="UP000289738"/>
    </source>
</evidence>
<dbReference type="STRING" id="3818.A0A444X4N4"/>
<reference evidence="1 2" key="1">
    <citation type="submission" date="2019-01" db="EMBL/GenBank/DDBJ databases">
        <title>Sequencing of cultivated peanut Arachis hypogaea provides insights into genome evolution and oil improvement.</title>
        <authorList>
            <person name="Chen X."/>
        </authorList>
    </citation>
    <scope>NUCLEOTIDE SEQUENCE [LARGE SCALE GENOMIC DNA]</scope>
    <source>
        <strain evidence="2">cv. Fuhuasheng</strain>
        <tissue evidence="1">Leaves</tissue>
    </source>
</reference>
<evidence type="ECO:0000313" key="1">
    <source>
        <dbReference type="EMBL" id="RYQ84634.1"/>
    </source>
</evidence>
<comment type="caution">
    <text evidence="1">The sequence shown here is derived from an EMBL/GenBank/DDBJ whole genome shotgun (WGS) entry which is preliminary data.</text>
</comment>
<name>A0A444X4N4_ARAHY</name>
<proteinExistence type="predicted"/>
<dbReference type="Proteomes" id="UP000289738">
    <property type="component" value="Chromosome B10"/>
</dbReference>
<dbReference type="PANTHER" id="PTHR17630:SF52">
    <property type="entry name" value="ENDO-1,3-1,4-BETA-D-GLUCANASE-LIKE PROTEIN"/>
    <property type="match status" value="1"/>
</dbReference>
<dbReference type="EMBL" id="SDMP01000020">
    <property type="protein sequence ID" value="RYQ84634.1"/>
    <property type="molecule type" value="Genomic_DNA"/>
</dbReference>